<dbReference type="AlphaFoldDB" id="A0AAU7KXV7"/>
<accession>A0AAU7KXV7</accession>
<feature type="region of interest" description="Disordered" evidence="1">
    <location>
        <begin position="47"/>
        <end position="72"/>
    </location>
</feature>
<organism evidence="2">
    <name type="scientific">Halomonas sp. H10-59</name>
    <dbReference type="NCBI Taxonomy" id="2950874"/>
    <lineage>
        <taxon>Bacteria</taxon>
        <taxon>Pseudomonadati</taxon>
        <taxon>Pseudomonadota</taxon>
        <taxon>Gammaproteobacteria</taxon>
        <taxon>Oceanospirillales</taxon>
        <taxon>Halomonadaceae</taxon>
        <taxon>Halomonas</taxon>
    </lineage>
</organism>
<sequence length="72" mass="8116">MTTSTRPARSLTTSSKPSAQLKTLCLTQDDLVRAEFRNDVILAGLDSRLRPPSRHHSRQGSTPDNTRDNWRP</sequence>
<dbReference type="EMBL" id="CP098828">
    <property type="protein sequence ID" value="XBO76347.1"/>
    <property type="molecule type" value="Genomic_DNA"/>
</dbReference>
<protein>
    <submittedName>
        <fullName evidence="2">Uncharacterized protein</fullName>
    </submittedName>
</protein>
<evidence type="ECO:0000256" key="1">
    <source>
        <dbReference type="SAM" id="MobiDB-lite"/>
    </source>
</evidence>
<dbReference type="RefSeq" id="WP_306169310.1">
    <property type="nucleotide sequence ID" value="NZ_CP098828.1"/>
</dbReference>
<evidence type="ECO:0000313" key="2">
    <source>
        <dbReference type="EMBL" id="XBO76347.1"/>
    </source>
</evidence>
<name>A0AAU7KXV7_9GAMM</name>
<proteinExistence type="predicted"/>
<gene>
    <name evidence="2" type="ORF">NFG57_06140</name>
</gene>
<reference evidence="2" key="1">
    <citation type="submission" date="2022-06" db="EMBL/GenBank/DDBJ databases">
        <title>A novel DMS-producing enzyme.</title>
        <authorList>
            <person name="Zhang Y."/>
        </authorList>
    </citation>
    <scope>NUCLEOTIDE SEQUENCE</scope>
    <source>
        <strain evidence="2">H10-59</strain>
    </source>
</reference>